<organism evidence="2 3">
    <name type="scientific">Nitrososphaera viennensis EN76</name>
    <dbReference type="NCBI Taxonomy" id="926571"/>
    <lineage>
        <taxon>Archaea</taxon>
        <taxon>Nitrososphaerota</taxon>
        <taxon>Nitrososphaeria</taxon>
        <taxon>Nitrososphaerales</taxon>
        <taxon>Nitrososphaeraceae</taxon>
        <taxon>Nitrososphaera</taxon>
    </lineage>
</organism>
<proteinExistence type="predicted"/>
<keyword evidence="1" id="KW-0472">Membrane</keyword>
<evidence type="ECO:0000313" key="3">
    <source>
        <dbReference type="Proteomes" id="UP000027093"/>
    </source>
</evidence>
<dbReference type="Proteomes" id="UP000027093">
    <property type="component" value="Chromosome"/>
</dbReference>
<keyword evidence="1" id="KW-1133">Transmembrane helix</keyword>
<keyword evidence="3" id="KW-1185">Reference proteome</keyword>
<accession>A0A060HI79</accession>
<dbReference type="EMBL" id="CP007536">
    <property type="protein sequence ID" value="AIC15248.1"/>
    <property type="molecule type" value="Genomic_DNA"/>
</dbReference>
<feature type="transmembrane region" description="Helical" evidence="1">
    <location>
        <begin position="7"/>
        <end position="26"/>
    </location>
</feature>
<keyword evidence="1" id="KW-0812">Transmembrane</keyword>
<protein>
    <submittedName>
        <fullName evidence="2">Uncharacterized protein</fullName>
    </submittedName>
</protein>
<evidence type="ECO:0000313" key="2">
    <source>
        <dbReference type="EMBL" id="AIC15248.1"/>
    </source>
</evidence>
<reference evidence="2 3" key="1">
    <citation type="journal article" date="2014" name="Int. J. Syst. Evol. Microbiol.">
        <title>Nitrososphaera viennensis gen. nov., sp. nov., an aerobic and mesophilic, ammonia-oxidizing archaeon from soil and a member of the archaeal phylum Thaumarchaeota.</title>
        <authorList>
            <person name="Stieglmeier M."/>
            <person name="Klingl A."/>
            <person name="Alves R.J."/>
            <person name="Rittmann S.K."/>
            <person name="Melcher M."/>
            <person name="Leisch N."/>
            <person name="Schleper C."/>
        </authorList>
    </citation>
    <scope>NUCLEOTIDE SEQUENCE [LARGE SCALE GENOMIC DNA]</scope>
    <source>
        <strain evidence="2">EN76</strain>
    </source>
</reference>
<dbReference type="AlphaFoldDB" id="A0A060HI79"/>
<name>A0A060HI79_9ARCH</name>
<dbReference type="KEGG" id="nvn:NVIE_010220"/>
<gene>
    <name evidence="2" type="ORF">NVIE_010220</name>
</gene>
<evidence type="ECO:0000256" key="1">
    <source>
        <dbReference type="SAM" id="Phobius"/>
    </source>
</evidence>
<sequence length="59" mass="6440">MKAGAARLYAAIVVFALSLSVAMLYGKTIDELTKLILVGFVISSGISVFVFFSRQQRKL</sequence>
<dbReference type="HOGENOM" id="CLU_2949433_0_0_2"/>
<feature type="transmembrane region" description="Helical" evidence="1">
    <location>
        <begin position="32"/>
        <end position="52"/>
    </location>
</feature>
<dbReference type="STRING" id="926571.NVIE_010220"/>